<keyword evidence="1" id="KW-0812">Transmembrane</keyword>
<gene>
    <name evidence="2" type="ORF">RM641_11660</name>
</gene>
<evidence type="ECO:0000256" key="1">
    <source>
        <dbReference type="SAM" id="Phobius"/>
    </source>
</evidence>
<protein>
    <submittedName>
        <fullName evidence="2">Uncharacterized protein</fullName>
    </submittedName>
</protein>
<name>A0ABU2P8G8_9ACTN</name>
<feature type="transmembrane region" description="Helical" evidence="1">
    <location>
        <begin position="26"/>
        <end position="45"/>
    </location>
</feature>
<evidence type="ECO:0000313" key="2">
    <source>
        <dbReference type="EMBL" id="MDT0388083.1"/>
    </source>
</evidence>
<dbReference type="EMBL" id="JAVREU010000003">
    <property type="protein sequence ID" value="MDT0388083.1"/>
    <property type="molecule type" value="Genomic_DNA"/>
</dbReference>
<feature type="transmembrane region" description="Helical" evidence="1">
    <location>
        <begin position="51"/>
        <end position="68"/>
    </location>
</feature>
<sequence>MAQSDRARRWARWLAAHRVWQHGLRWLLMALVGMPLFVVAAESGLPEWTPGIVVVLLLAMDDGMAWYVKRWSAAPHRPGGERSSG</sequence>
<keyword evidence="3" id="KW-1185">Reference proteome</keyword>
<dbReference type="RefSeq" id="WP_311681092.1">
    <property type="nucleotide sequence ID" value="NZ_JAVREU010000003.1"/>
</dbReference>
<evidence type="ECO:0000313" key="3">
    <source>
        <dbReference type="Proteomes" id="UP001183586"/>
    </source>
</evidence>
<comment type="caution">
    <text evidence="2">The sequence shown here is derived from an EMBL/GenBank/DDBJ whole genome shotgun (WGS) entry which is preliminary data.</text>
</comment>
<reference evidence="3" key="1">
    <citation type="submission" date="2023-07" db="EMBL/GenBank/DDBJ databases">
        <title>30 novel species of actinomycetes from the DSMZ collection.</title>
        <authorList>
            <person name="Nouioui I."/>
        </authorList>
    </citation>
    <scope>NUCLEOTIDE SEQUENCE [LARGE SCALE GENOMIC DNA]</scope>
    <source>
        <strain evidence="3">DSM 41921</strain>
    </source>
</reference>
<proteinExistence type="predicted"/>
<dbReference type="Proteomes" id="UP001183586">
    <property type="component" value="Unassembled WGS sequence"/>
</dbReference>
<keyword evidence="1" id="KW-0472">Membrane</keyword>
<organism evidence="2 3">
    <name type="scientific">Streptomyces dubilierae</name>
    <dbReference type="NCBI Taxonomy" id="3075533"/>
    <lineage>
        <taxon>Bacteria</taxon>
        <taxon>Bacillati</taxon>
        <taxon>Actinomycetota</taxon>
        <taxon>Actinomycetes</taxon>
        <taxon>Kitasatosporales</taxon>
        <taxon>Streptomycetaceae</taxon>
        <taxon>Streptomyces</taxon>
    </lineage>
</organism>
<keyword evidence="1" id="KW-1133">Transmembrane helix</keyword>
<accession>A0ABU2P8G8</accession>